<organism evidence="2 3">
    <name type="scientific">Cystoisospora suis</name>
    <dbReference type="NCBI Taxonomy" id="483139"/>
    <lineage>
        <taxon>Eukaryota</taxon>
        <taxon>Sar</taxon>
        <taxon>Alveolata</taxon>
        <taxon>Apicomplexa</taxon>
        <taxon>Conoidasida</taxon>
        <taxon>Coccidia</taxon>
        <taxon>Eucoccidiorida</taxon>
        <taxon>Eimeriorina</taxon>
        <taxon>Sarcocystidae</taxon>
        <taxon>Cystoisospora</taxon>
    </lineage>
</organism>
<gene>
    <name evidence="2" type="ORF">CSUI_007966</name>
</gene>
<evidence type="ECO:0000313" key="2">
    <source>
        <dbReference type="EMBL" id="PHJ18206.1"/>
    </source>
</evidence>
<comment type="caution">
    <text evidence="2">The sequence shown here is derived from an EMBL/GenBank/DDBJ whole genome shotgun (WGS) entry which is preliminary data.</text>
</comment>
<dbReference type="VEuPathDB" id="ToxoDB:CSUI_007966"/>
<accession>A0A2C6KPA3</accession>
<keyword evidence="3" id="KW-1185">Reference proteome</keyword>
<keyword evidence="1" id="KW-0812">Transmembrane</keyword>
<evidence type="ECO:0000256" key="1">
    <source>
        <dbReference type="SAM" id="Phobius"/>
    </source>
</evidence>
<proteinExistence type="predicted"/>
<dbReference type="EMBL" id="MIGC01004319">
    <property type="protein sequence ID" value="PHJ18206.1"/>
    <property type="molecule type" value="Genomic_DNA"/>
</dbReference>
<reference evidence="2 3" key="1">
    <citation type="journal article" date="2017" name="Int. J. Parasitol.">
        <title>The genome of the protozoan parasite Cystoisospora suis and a reverse vaccinology approach to identify vaccine candidates.</title>
        <authorList>
            <person name="Palmieri N."/>
            <person name="Shrestha A."/>
            <person name="Ruttkowski B."/>
            <person name="Beck T."/>
            <person name="Vogl C."/>
            <person name="Tomley F."/>
            <person name="Blake D.P."/>
            <person name="Joachim A."/>
        </authorList>
    </citation>
    <scope>NUCLEOTIDE SEQUENCE [LARGE SCALE GENOMIC DNA]</scope>
    <source>
        <strain evidence="2 3">Wien I</strain>
    </source>
</reference>
<evidence type="ECO:0000313" key="3">
    <source>
        <dbReference type="Proteomes" id="UP000221165"/>
    </source>
</evidence>
<evidence type="ECO:0008006" key="4">
    <source>
        <dbReference type="Google" id="ProtNLM"/>
    </source>
</evidence>
<feature type="transmembrane region" description="Helical" evidence="1">
    <location>
        <begin position="104"/>
        <end position="125"/>
    </location>
</feature>
<protein>
    <recommendedName>
        <fullName evidence="4">Transmembrane protein</fullName>
    </recommendedName>
</protein>
<dbReference type="Proteomes" id="UP000221165">
    <property type="component" value="Unassembled WGS sequence"/>
</dbReference>
<name>A0A2C6KPA3_9APIC</name>
<dbReference type="GeneID" id="94431318"/>
<dbReference type="AlphaFoldDB" id="A0A2C6KPA3"/>
<feature type="transmembrane region" description="Helical" evidence="1">
    <location>
        <begin position="76"/>
        <end position="92"/>
    </location>
</feature>
<sequence>MKWINQTAVDSSLSPSVSSSDLSHSVTLLAPHVNRVARLYSPCFFPSRSFLLSSSHYANRLFSAEDPDRDLRESSLSFFFLVSFLCVFPHPFLFNPSDENRDLFVSVLLLLLRHLPLFLFFSLSFDCRT</sequence>
<keyword evidence="1" id="KW-1133">Transmembrane helix</keyword>
<keyword evidence="1" id="KW-0472">Membrane</keyword>
<dbReference type="RefSeq" id="XP_067919915.1">
    <property type="nucleotide sequence ID" value="XM_068068107.1"/>
</dbReference>